<dbReference type="RefSeq" id="WP_106933643.1">
    <property type="nucleotide sequence ID" value="NZ_PYFT01000001.1"/>
</dbReference>
<name>A0A2T2YPR1_9BACT</name>
<dbReference type="Gene3D" id="3.40.710.10">
    <property type="entry name" value="DD-peptidase/beta-lactamase superfamily"/>
    <property type="match status" value="1"/>
</dbReference>
<dbReference type="GO" id="GO:0008800">
    <property type="term" value="F:beta-lactamase activity"/>
    <property type="evidence" value="ECO:0007669"/>
    <property type="project" value="InterPro"/>
</dbReference>
<evidence type="ECO:0000259" key="1">
    <source>
        <dbReference type="Pfam" id="PF13354"/>
    </source>
</evidence>
<dbReference type="EMBL" id="PYFT01000001">
    <property type="protein sequence ID" value="PSR57478.1"/>
    <property type="molecule type" value="Genomic_DNA"/>
</dbReference>
<dbReference type="Pfam" id="PF13354">
    <property type="entry name" value="Beta-lactamase2"/>
    <property type="match status" value="1"/>
</dbReference>
<dbReference type="Proteomes" id="UP000240357">
    <property type="component" value="Unassembled WGS sequence"/>
</dbReference>
<proteinExistence type="predicted"/>
<dbReference type="AlphaFoldDB" id="A0A2T2YPR1"/>
<reference evidence="2 3" key="1">
    <citation type="submission" date="2018-03" db="EMBL/GenBank/DDBJ databases">
        <title>Adhaeribacter sp. HMF7605 Genome sequencing and assembly.</title>
        <authorList>
            <person name="Kang H."/>
            <person name="Kang J."/>
            <person name="Cha I."/>
            <person name="Kim H."/>
            <person name="Joh K."/>
        </authorList>
    </citation>
    <scope>NUCLEOTIDE SEQUENCE [LARGE SCALE GENOMIC DNA]</scope>
    <source>
        <strain evidence="2 3">HMF7605</strain>
    </source>
</reference>
<dbReference type="SUPFAM" id="SSF56601">
    <property type="entry name" value="beta-lactamase/transpeptidase-like"/>
    <property type="match status" value="1"/>
</dbReference>
<evidence type="ECO:0000313" key="2">
    <source>
        <dbReference type="EMBL" id="PSR57478.1"/>
    </source>
</evidence>
<sequence length="419" mass="48975">MQLILVIIINMGVFSLGKVSSAQAQLFKNKMLPKLLKKHPEYFKTILTNPAKYRVQIIYTQINRDAQNWPHFKTYTYRLNPYEYFYPASTVKLPGALLALEKLNNLRIAGLDKNTPLRIDSAYTKQTAVVADSTAPNKIPTIAHYIKKILLVSDNDAYNRLYEFLGQEQLNEGLHQKGYNQVRLLHRLSVGDAGETTRYTNPITFYQGDNILYQQPLVFNARTYPNTLKETHLGIGYYNANNQLIKQPMDFSDRNYISLETLHQVLKSVIFPEVVPAQQRFHLNPDDYDFVLKYMSMKPGESDFPRYDTTTYYDTYAKFFMFGNRQKTMPSHIRIFNKIGNAYGFMIDNAYIVDFENKVEFLLSAIVLGNDDNIYNDDKYEYETICYPFLINLGQVVYQHELKRTKKHLPDLKRFTFKY</sequence>
<gene>
    <name evidence="2" type="ORF">AHMF7605_27470</name>
</gene>
<dbReference type="GO" id="GO:0030655">
    <property type="term" value="P:beta-lactam antibiotic catabolic process"/>
    <property type="evidence" value="ECO:0007669"/>
    <property type="project" value="InterPro"/>
</dbReference>
<protein>
    <recommendedName>
        <fullName evidence="1">Beta-lactamase class A catalytic domain-containing protein</fullName>
    </recommendedName>
</protein>
<organism evidence="2 3">
    <name type="scientific">Adhaeribacter arboris</name>
    <dbReference type="NCBI Taxonomy" id="2072846"/>
    <lineage>
        <taxon>Bacteria</taxon>
        <taxon>Pseudomonadati</taxon>
        <taxon>Bacteroidota</taxon>
        <taxon>Cytophagia</taxon>
        <taxon>Cytophagales</taxon>
        <taxon>Hymenobacteraceae</taxon>
        <taxon>Adhaeribacter</taxon>
    </lineage>
</organism>
<accession>A0A2T2YPR1</accession>
<dbReference type="InterPro" id="IPR045155">
    <property type="entry name" value="Beta-lactam_cat"/>
</dbReference>
<comment type="caution">
    <text evidence="2">The sequence shown here is derived from an EMBL/GenBank/DDBJ whole genome shotgun (WGS) entry which is preliminary data.</text>
</comment>
<evidence type="ECO:0000313" key="3">
    <source>
        <dbReference type="Proteomes" id="UP000240357"/>
    </source>
</evidence>
<keyword evidence="3" id="KW-1185">Reference proteome</keyword>
<dbReference type="OrthoDB" id="1884322at2"/>
<dbReference type="InterPro" id="IPR012338">
    <property type="entry name" value="Beta-lactam/transpept-like"/>
</dbReference>
<feature type="domain" description="Beta-lactamase class A catalytic" evidence="1">
    <location>
        <begin position="78"/>
        <end position="364"/>
    </location>
</feature>